<dbReference type="RefSeq" id="WP_201102982.1">
    <property type="nucleotide sequence ID" value="NZ_CP067977.1"/>
</dbReference>
<dbReference type="Proteomes" id="UP000595448">
    <property type="component" value="Chromosome"/>
</dbReference>
<evidence type="ECO:0000313" key="1">
    <source>
        <dbReference type="EMBL" id="QQQ18614.1"/>
    </source>
</evidence>
<protein>
    <submittedName>
        <fullName evidence="1">Uncharacterized protein</fullName>
    </submittedName>
</protein>
<name>A0ABX7BR78_9CAUL</name>
<keyword evidence="2" id="KW-1185">Reference proteome</keyword>
<reference evidence="1 2" key="1">
    <citation type="submission" date="2021-01" db="EMBL/GenBank/DDBJ databases">
        <title>Brevundimonas vitis sp. nov., an bacterium isolated from grape (Vitis vinifera).</title>
        <authorList>
            <person name="Jiang L."/>
            <person name="Lee J."/>
        </authorList>
    </citation>
    <scope>NUCLEOTIDE SEQUENCE [LARGE SCALE GENOMIC DNA]</scope>
    <source>
        <strain evidence="1 2">GRTSA-9</strain>
    </source>
</reference>
<evidence type="ECO:0000313" key="2">
    <source>
        <dbReference type="Proteomes" id="UP000595448"/>
    </source>
</evidence>
<accession>A0ABX7BR78</accession>
<dbReference type="EMBL" id="CP067977">
    <property type="protein sequence ID" value="QQQ18614.1"/>
    <property type="molecule type" value="Genomic_DNA"/>
</dbReference>
<gene>
    <name evidence="1" type="ORF">JIP62_00165</name>
</gene>
<sequence length="73" mass="8005">MTTFIYTLLKGGPAFTVEAVESGFLIHRVEGHDSGFNDIARAVMNNSGSEYSAFPRSDGRGGYDCVHVILHER</sequence>
<proteinExistence type="predicted"/>
<organism evidence="1 2">
    <name type="scientific">Brevundimonas vitisensis</name>
    <dbReference type="NCBI Taxonomy" id="2800818"/>
    <lineage>
        <taxon>Bacteria</taxon>
        <taxon>Pseudomonadati</taxon>
        <taxon>Pseudomonadota</taxon>
        <taxon>Alphaproteobacteria</taxon>
        <taxon>Caulobacterales</taxon>
        <taxon>Caulobacteraceae</taxon>
        <taxon>Brevundimonas</taxon>
    </lineage>
</organism>